<dbReference type="RefSeq" id="WP_091281905.1">
    <property type="nucleotide sequence ID" value="NZ_JABAPH010000030.1"/>
</dbReference>
<evidence type="ECO:0000256" key="2">
    <source>
        <dbReference type="ARBA" id="ARBA00023210"/>
    </source>
</evidence>
<evidence type="ECO:0000256" key="3">
    <source>
        <dbReference type="ARBA" id="ARBA00023306"/>
    </source>
</evidence>
<gene>
    <name evidence="5" type="primary">sepF</name>
    <name evidence="6" type="ORF">SAMN04489737_1574</name>
</gene>
<dbReference type="InterPro" id="IPR023052">
    <property type="entry name" value="Cell_div_SepF"/>
</dbReference>
<dbReference type="GO" id="GO:0005737">
    <property type="term" value="C:cytoplasm"/>
    <property type="evidence" value="ECO:0007669"/>
    <property type="project" value="UniProtKB-SubCell"/>
</dbReference>
<proteinExistence type="inferred from homology"/>
<comment type="similarity">
    <text evidence="5">Belongs to the SepF family.</text>
</comment>
<evidence type="ECO:0000313" key="7">
    <source>
        <dbReference type="Proteomes" id="UP000214355"/>
    </source>
</evidence>
<dbReference type="Pfam" id="PF04472">
    <property type="entry name" value="SepF"/>
    <property type="match status" value="1"/>
</dbReference>
<evidence type="ECO:0000256" key="4">
    <source>
        <dbReference type="ARBA" id="ARBA00044936"/>
    </source>
</evidence>
<dbReference type="EMBL" id="LT629804">
    <property type="protein sequence ID" value="SDU81661.1"/>
    <property type="molecule type" value="Genomic_DNA"/>
</dbReference>
<keyword evidence="3 5" id="KW-0131">Cell cycle</keyword>
<dbReference type="STRING" id="131112.SAMN04489737_1574"/>
<name>A0A1H2LM28_9ACTO</name>
<evidence type="ECO:0000256" key="5">
    <source>
        <dbReference type="HAMAP-Rule" id="MF_01197"/>
    </source>
</evidence>
<evidence type="ECO:0000256" key="1">
    <source>
        <dbReference type="ARBA" id="ARBA00022618"/>
    </source>
</evidence>
<dbReference type="GO" id="GO:0043093">
    <property type="term" value="P:FtsZ-dependent cytokinesis"/>
    <property type="evidence" value="ECO:0007669"/>
    <property type="project" value="UniProtKB-UniRule"/>
</dbReference>
<keyword evidence="5" id="KW-0963">Cytoplasm</keyword>
<protein>
    <recommendedName>
        <fullName evidence="5">Cell division protein SepF</fullName>
    </recommendedName>
</protein>
<comment type="subunit">
    <text evidence="5">Homodimer. Interacts with FtsZ.</text>
</comment>
<keyword evidence="1 5" id="KW-0132">Cell division</keyword>
<evidence type="ECO:0000313" key="6">
    <source>
        <dbReference type="EMBL" id="SDU81661.1"/>
    </source>
</evidence>
<accession>A0A1H2LM28</accession>
<dbReference type="Proteomes" id="UP000214355">
    <property type="component" value="Chromosome I"/>
</dbReference>
<dbReference type="InterPro" id="IPR007561">
    <property type="entry name" value="Cell_div_SepF/SepF-rel"/>
</dbReference>
<dbReference type="InterPro" id="IPR038594">
    <property type="entry name" value="SepF-like_sf"/>
</dbReference>
<dbReference type="OrthoDB" id="3731101at2"/>
<sequence>MGIFERITAKATPYEEDGEYEAYDHYSDDSYYEEDDSQLAPVHSIPSVPEVARIVTVWVTDFKGVKDFATEYRQGLPVILNLSDANNDDRKRIVDFALGLVFGLEGAFSRISEDVFLLTPHSVKLDSMGTDEPHNFG</sequence>
<reference evidence="7" key="1">
    <citation type="submission" date="2016-10" db="EMBL/GenBank/DDBJ databases">
        <authorList>
            <person name="Varghese N."/>
            <person name="Submissions S."/>
        </authorList>
    </citation>
    <scope>NUCLEOTIDE SEQUENCE [LARGE SCALE GENOMIC DNA]</scope>
    <source>
        <strain evidence="7">DSM 10002</strain>
    </source>
</reference>
<organism evidence="6 7">
    <name type="scientific">Arcanobacterium phocae</name>
    <dbReference type="NCBI Taxonomy" id="131112"/>
    <lineage>
        <taxon>Bacteria</taxon>
        <taxon>Bacillati</taxon>
        <taxon>Actinomycetota</taxon>
        <taxon>Actinomycetes</taxon>
        <taxon>Actinomycetales</taxon>
        <taxon>Actinomycetaceae</taxon>
        <taxon>Arcanobacterium</taxon>
    </lineage>
</organism>
<keyword evidence="7" id="KW-1185">Reference proteome</keyword>
<comment type="function">
    <text evidence="4 5">Cell division protein that is part of the divisome complex and is recruited early to the Z-ring. Probably stimulates Z-ring formation, perhaps through the cross-linking of FtsZ protofilaments. Its function overlaps with FtsA.</text>
</comment>
<dbReference type="Gene3D" id="3.30.110.150">
    <property type="entry name" value="SepF-like protein"/>
    <property type="match status" value="1"/>
</dbReference>
<keyword evidence="2 5" id="KW-0717">Septation</keyword>
<dbReference type="PANTHER" id="PTHR35798">
    <property type="entry name" value="CELL DIVISION PROTEIN SEPF"/>
    <property type="match status" value="1"/>
</dbReference>
<comment type="subcellular location">
    <subcellularLocation>
        <location evidence="5">Cytoplasm</location>
    </subcellularLocation>
    <text evidence="5">Localizes to the division site, in a FtsZ-dependent manner.</text>
</comment>
<dbReference type="HAMAP" id="MF_01197">
    <property type="entry name" value="SepF"/>
    <property type="match status" value="1"/>
</dbReference>
<dbReference type="GeneID" id="65345300"/>
<dbReference type="PANTHER" id="PTHR35798:SF1">
    <property type="entry name" value="CELL DIVISION PROTEIN SEPF"/>
    <property type="match status" value="1"/>
</dbReference>
<dbReference type="AlphaFoldDB" id="A0A1H2LM28"/>
<dbReference type="GO" id="GO:0000917">
    <property type="term" value="P:division septum assembly"/>
    <property type="evidence" value="ECO:0007669"/>
    <property type="project" value="UniProtKB-KW"/>
</dbReference>